<name>A0A1M6PRM7_9BACT</name>
<keyword evidence="4" id="KW-1185">Reference proteome</keyword>
<evidence type="ECO:0000313" key="3">
    <source>
        <dbReference type="EMBL" id="SHK10614.1"/>
    </source>
</evidence>
<dbReference type="InterPro" id="IPR003808">
    <property type="entry name" value="Fe-S_metab-assoc_dom"/>
</dbReference>
<evidence type="ECO:0000259" key="2">
    <source>
        <dbReference type="Pfam" id="PF02657"/>
    </source>
</evidence>
<dbReference type="Proteomes" id="UP000185812">
    <property type="component" value="Unassembled WGS sequence"/>
</dbReference>
<sequence length="147" mass="16753">MATPGNDTIEARAQQIVEEFALFDDWMGKYEYLIELGKSLPPIEPEYKTDAFRIHGCQSQVWIRPEFREGRLYFKGDSDALITRGLVALLIRVLSGQPPEAIVNARLDFLDEIGLKAHLSPTRKNGLAAMIEQMRRYAQAYLQTSHN</sequence>
<dbReference type="PANTHER" id="PTHR43597">
    <property type="entry name" value="SULFUR ACCEPTOR PROTEIN CSDE"/>
    <property type="match status" value="1"/>
</dbReference>
<reference evidence="4" key="1">
    <citation type="submission" date="2016-11" db="EMBL/GenBank/DDBJ databases">
        <authorList>
            <person name="Varghese N."/>
            <person name="Submissions S."/>
        </authorList>
    </citation>
    <scope>NUCLEOTIDE SEQUENCE [LARGE SCALE GENOMIC DNA]</scope>
    <source>
        <strain evidence="4">DSM 22212</strain>
    </source>
</reference>
<dbReference type="Pfam" id="PF02657">
    <property type="entry name" value="SufE"/>
    <property type="match status" value="1"/>
</dbReference>
<gene>
    <name evidence="3" type="ORF">SAMN04488087_0294</name>
</gene>
<organism evidence="3 4">
    <name type="scientific">Rhodothermus profundi</name>
    <dbReference type="NCBI Taxonomy" id="633813"/>
    <lineage>
        <taxon>Bacteria</taxon>
        <taxon>Pseudomonadati</taxon>
        <taxon>Rhodothermota</taxon>
        <taxon>Rhodothermia</taxon>
        <taxon>Rhodothermales</taxon>
        <taxon>Rhodothermaceae</taxon>
        <taxon>Rhodothermus</taxon>
    </lineage>
</organism>
<evidence type="ECO:0000256" key="1">
    <source>
        <dbReference type="ARBA" id="ARBA00010282"/>
    </source>
</evidence>
<dbReference type="PANTHER" id="PTHR43597:SF5">
    <property type="entry name" value="SUFE-LIKE PROTEIN 2, CHLOROPLASTIC"/>
    <property type="match status" value="1"/>
</dbReference>
<dbReference type="Gene3D" id="3.90.1010.10">
    <property type="match status" value="1"/>
</dbReference>
<dbReference type="EMBL" id="FRAU01000001">
    <property type="protein sequence ID" value="SHK10614.1"/>
    <property type="molecule type" value="Genomic_DNA"/>
</dbReference>
<protein>
    <submittedName>
        <fullName evidence="3">Cysteine desulfuration protein SufE</fullName>
    </submittedName>
</protein>
<dbReference type="STRING" id="633813.SAMN04488087_0294"/>
<dbReference type="SUPFAM" id="SSF82649">
    <property type="entry name" value="SufE/NifU"/>
    <property type="match status" value="1"/>
</dbReference>
<accession>A0A1M6PRM7</accession>
<evidence type="ECO:0000313" key="4">
    <source>
        <dbReference type="Proteomes" id="UP000185812"/>
    </source>
</evidence>
<proteinExistence type="inferred from homology"/>
<dbReference type="RefSeq" id="WP_072714156.1">
    <property type="nucleotide sequence ID" value="NZ_FRAU01000001.1"/>
</dbReference>
<dbReference type="AlphaFoldDB" id="A0A1M6PRM7"/>
<dbReference type="OrthoDB" id="9799320at2"/>
<comment type="similarity">
    <text evidence="1">Belongs to the SufE family.</text>
</comment>
<feature type="domain" description="Fe-S metabolism associated" evidence="2">
    <location>
        <begin position="17"/>
        <end position="136"/>
    </location>
</feature>